<dbReference type="InterPro" id="IPR005467">
    <property type="entry name" value="His_kinase_dom"/>
</dbReference>
<feature type="domain" description="MHYT" evidence="23">
    <location>
        <begin position="20"/>
        <end position="217"/>
    </location>
</feature>
<dbReference type="CDD" id="cd00082">
    <property type="entry name" value="HisKA"/>
    <property type="match status" value="1"/>
</dbReference>
<dbReference type="InterPro" id="IPR004358">
    <property type="entry name" value="Sig_transdc_His_kin-like_C"/>
</dbReference>
<evidence type="ECO:0000256" key="6">
    <source>
        <dbReference type="ARBA" id="ARBA00022553"/>
    </source>
</evidence>
<dbReference type="SMART" id="SM00091">
    <property type="entry name" value="PAS"/>
    <property type="match status" value="2"/>
</dbReference>
<dbReference type="InterPro" id="IPR003661">
    <property type="entry name" value="HisK_dim/P_dom"/>
</dbReference>
<dbReference type="SMART" id="SM00086">
    <property type="entry name" value="PAC"/>
    <property type="match status" value="2"/>
</dbReference>
<dbReference type="Gene3D" id="1.20.120.160">
    <property type="entry name" value="HPT domain"/>
    <property type="match status" value="1"/>
</dbReference>
<dbReference type="AlphaFoldDB" id="A0A6L9MWX6"/>
<evidence type="ECO:0000259" key="21">
    <source>
        <dbReference type="PROSITE" id="PS50113"/>
    </source>
</evidence>
<feature type="transmembrane region" description="Helical" evidence="16">
    <location>
        <begin position="156"/>
        <end position="174"/>
    </location>
</feature>
<dbReference type="Pfam" id="PF00512">
    <property type="entry name" value="HisKA"/>
    <property type="match status" value="1"/>
</dbReference>
<evidence type="ECO:0000313" key="25">
    <source>
        <dbReference type="Proteomes" id="UP000478837"/>
    </source>
</evidence>
<dbReference type="GO" id="GO:0009927">
    <property type="term" value="F:histidine phosphotransfer kinase activity"/>
    <property type="evidence" value="ECO:0007669"/>
    <property type="project" value="TreeGrafter"/>
</dbReference>
<sequence>MSFFNIFAFDNDASLLESSYHFPLILLSLLIAVFASFMAFNVASQAAVTKHKLRKNILLATGSFALGGGVWSMHFLGMLALELCTQVNYDVSTTMVSAIPGVAASWVALHLLTKRRVSAVEIMQGGVLMGSGIGSMHYIGMGAMDMAPLLRYDLPMFLFSIAVAVVLAMLSLWIKFGIRASVNNTRVSLRHVSLASVVMGFAIAGMHYTGMAAARFVLPPGFEMTSQPSGITTYLAVATAVVTTVLIASALGVSLLFKYRDTMTRAIESERVQRAITDTAVDAIITFGDDGIIRTANPAAENVYGYKVSELIGMHANELVTPERRHLYGPDFFKKTSFEEERAIGRGIEAEVLRKSGERIPIRAGIGHTRINGRAIFVSLASDLRKRKAIENKLRESEAKFRSLIANIPGMAYRKLAGPKRQMIFLSDAVKDLTGYDAEEFMLPDPKRTFASLYHPEDRKYIEEKRAGEGTFTLEYRIITKCEEVKWVIEQGVFVDNEHDEVKYIDGFISDITPRKNMENALKAARDKAQGAAAARAAFLANMSHEIRTPMNAIIGFSDLMLSEATNQDQKGHLTTINRSARSLLHLLNDILDSAKLDKGKLDIELREFSLREELDLVVSTFWLEAKRKQVDLRLSVDAQIGDAFIGAPERIRQVLNNLIGNAVKFTHEGKVVISVYEHGDDIIFEVSDTGIGMTKEQVERVFDPFSQADASMSRKYGGTGLGTTISKQLVELMGGSISVSSEKNEGSSFIFSLPLKPADVSVKTKSSHTSHSNIIRALKVLVADDVQQNIELLTLFLTRAGHDVTSAEDGEEALKKMKEHDFDIVLMDLQMPKLDGLSAAKQRRQFEKDNKLDHVPMIALTASVLVQDKLAAEHAGMEGFANKPVDFTSLMHEVARVLKADTKDVLSKAFDNALLSDAKEPLVSEVLSSRTIGVLQNRDIIDLERAILMWGDEKIVLSELTKFLNLARTKLIALGNAVSNNHTNDAIAALHALKGTSGNLCLTTFYRHVKTIESQALKQQIDDHQLALLKHDLDDVASFIAALNNAEKHVHTFPEGSNNGTKADSLKDKSADSIMANNAVLTEHLVKLKQSLLQNMIDESELVFLRNEAASLHEDAISQVLLHIDNFDFKSALKYVDELLKTLET</sequence>
<dbReference type="SMART" id="SM00387">
    <property type="entry name" value="HATPase_c"/>
    <property type="match status" value="1"/>
</dbReference>
<dbReference type="Pfam" id="PF01627">
    <property type="entry name" value="Hpt"/>
    <property type="match status" value="1"/>
</dbReference>
<proteinExistence type="predicted"/>
<feature type="transmembrane region" description="Helical" evidence="16">
    <location>
        <begin position="20"/>
        <end position="44"/>
    </location>
</feature>
<dbReference type="EC" id="2.7.13.3" evidence="3"/>
<dbReference type="Pfam" id="PF00072">
    <property type="entry name" value="Response_reg"/>
    <property type="match status" value="1"/>
</dbReference>
<keyword evidence="13 16" id="KW-0472">Membrane</keyword>
<evidence type="ECO:0000259" key="22">
    <source>
        <dbReference type="PROSITE" id="PS50894"/>
    </source>
</evidence>
<keyword evidence="10" id="KW-0547">Nucleotide-binding</keyword>
<feature type="coiled-coil region" evidence="17">
    <location>
        <begin position="380"/>
        <end position="407"/>
    </location>
</feature>
<evidence type="ECO:0000259" key="18">
    <source>
        <dbReference type="PROSITE" id="PS50109"/>
    </source>
</evidence>
<dbReference type="InterPro" id="IPR013655">
    <property type="entry name" value="PAS_fold_3"/>
</dbReference>
<feature type="modified residue" description="4-aspartylphosphate" evidence="15">
    <location>
        <position position="829"/>
    </location>
</feature>
<dbReference type="PRINTS" id="PR00344">
    <property type="entry name" value="BCTRLSENSOR"/>
</dbReference>
<feature type="domain" description="Histidine kinase" evidence="18">
    <location>
        <begin position="542"/>
        <end position="758"/>
    </location>
</feature>
<keyword evidence="6 15" id="KW-0597">Phosphoprotein</keyword>
<dbReference type="Pfam" id="PF02518">
    <property type="entry name" value="HATPase_c"/>
    <property type="match status" value="1"/>
</dbReference>
<keyword evidence="10" id="KW-0067">ATP-binding</keyword>
<evidence type="ECO:0000256" key="8">
    <source>
        <dbReference type="ARBA" id="ARBA00022692"/>
    </source>
</evidence>
<dbReference type="SUPFAM" id="SSF47384">
    <property type="entry name" value="Homodimeric domain of signal transducing histidine kinase"/>
    <property type="match status" value="1"/>
</dbReference>
<evidence type="ECO:0000256" key="1">
    <source>
        <dbReference type="ARBA" id="ARBA00000085"/>
    </source>
</evidence>
<keyword evidence="12" id="KW-0902">Two-component regulatory system</keyword>
<evidence type="ECO:0000259" key="20">
    <source>
        <dbReference type="PROSITE" id="PS50112"/>
    </source>
</evidence>
<feature type="transmembrane region" description="Helical" evidence="16">
    <location>
        <begin position="56"/>
        <end position="81"/>
    </location>
</feature>
<keyword evidence="5" id="KW-0997">Cell inner membrane</keyword>
<dbReference type="SUPFAM" id="SSF55785">
    <property type="entry name" value="PYP-like sensor domain (PAS domain)"/>
    <property type="match status" value="2"/>
</dbReference>
<evidence type="ECO:0000256" key="3">
    <source>
        <dbReference type="ARBA" id="ARBA00012438"/>
    </source>
</evidence>
<evidence type="ECO:0000256" key="7">
    <source>
        <dbReference type="ARBA" id="ARBA00022679"/>
    </source>
</evidence>
<dbReference type="PANTHER" id="PTHR43047">
    <property type="entry name" value="TWO-COMPONENT HISTIDINE PROTEIN KINASE"/>
    <property type="match status" value="1"/>
</dbReference>
<evidence type="ECO:0000256" key="16">
    <source>
        <dbReference type="PROSITE-ProRule" id="PRU00244"/>
    </source>
</evidence>
<keyword evidence="4" id="KW-1003">Cell membrane</keyword>
<dbReference type="Gene3D" id="3.40.50.2300">
    <property type="match status" value="1"/>
</dbReference>
<dbReference type="PROSITE" id="PS50110">
    <property type="entry name" value="RESPONSE_REGULATORY"/>
    <property type="match status" value="1"/>
</dbReference>
<evidence type="ECO:0000259" key="19">
    <source>
        <dbReference type="PROSITE" id="PS50110"/>
    </source>
</evidence>
<keyword evidence="25" id="KW-1185">Reference proteome</keyword>
<dbReference type="InterPro" id="IPR000700">
    <property type="entry name" value="PAS-assoc_C"/>
</dbReference>
<feature type="transmembrane region" description="Helical" evidence="16">
    <location>
        <begin position="125"/>
        <end position="144"/>
    </location>
</feature>
<dbReference type="Gene3D" id="1.10.287.130">
    <property type="match status" value="1"/>
</dbReference>
<gene>
    <name evidence="24" type="ORF">GTW09_12270</name>
</gene>
<keyword evidence="11 16" id="KW-1133">Transmembrane helix</keyword>
<dbReference type="SUPFAM" id="SSF52172">
    <property type="entry name" value="CheY-like"/>
    <property type="match status" value="1"/>
</dbReference>
<evidence type="ECO:0000256" key="13">
    <source>
        <dbReference type="ARBA" id="ARBA00023136"/>
    </source>
</evidence>
<evidence type="ECO:0000256" key="12">
    <source>
        <dbReference type="ARBA" id="ARBA00023012"/>
    </source>
</evidence>
<keyword evidence="7" id="KW-0808">Transferase</keyword>
<dbReference type="InterPro" id="IPR008207">
    <property type="entry name" value="Sig_transdc_His_kin_Hpt_dom"/>
</dbReference>
<dbReference type="InterPro" id="IPR036641">
    <property type="entry name" value="HPT_dom_sf"/>
</dbReference>
<dbReference type="PROSITE" id="PS50112">
    <property type="entry name" value="PAS"/>
    <property type="match status" value="2"/>
</dbReference>
<dbReference type="CDD" id="cd17546">
    <property type="entry name" value="REC_hyHK_CKI1_RcsC-like"/>
    <property type="match status" value="1"/>
</dbReference>
<dbReference type="SUPFAM" id="SSF47226">
    <property type="entry name" value="Histidine-containing phosphotransfer domain, HPT domain"/>
    <property type="match status" value="1"/>
</dbReference>
<dbReference type="InterPro" id="IPR000014">
    <property type="entry name" value="PAS"/>
</dbReference>
<evidence type="ECO:0000256" key="2">
    <source>
        <dbReference type="ARBA" id="ARBA00004429"/>
    </source>
</evidence>
<feature type="domain" description="HPt" evidence="22">
    <location>
        <begin position="953"/>
        <end position="1044"/>
    </location>
</feature>
<keyword evidence="17" id="KW-0175">Coiled coil</keyword>
<dbReference type="SUPFAM" id="SSF55874">
    <property type="entry name" value="ATPase domain of HSP90 chaperone/DNA topoisomerase II/histidine kinase"/>
    <property type="match status" value="1"/>
</dbReference>
<evidence type="ECO:0000256" key="9">
    <source>
        <dbReference type="ARBA" id="ARBA00022777"/>
    </source>
</evidence>
<dbReference type="Proteomes" id="UP000478837">
    <property type="component" value="Unassembled WGS sequence"/>
</dbReference>
<feature type="modified residue" description="Phosphohistidine" evidence="14">
    <location>
        <position position="992"/>
    </location>
</feature>
<dbReference type="CDD" id="cd00130">
    <property type="entry name" value="PAS"/>
    <property type="match status" value="2"/>
</dbReference>
<reference evidence="24 25" key="1">
    <citation type="submission" date="2020-01" db="EMBL/GenBank/DDBJ databases">
        <title>Genomes of bacteria type strains.</title>
        <authorList>
            <person name="Chen J."/>
            <person name="Zhu S."/>
            <person name="Yang J."/>
        </authorList>
    </citation>
    <scope>NUCLEOTIDE SEQUENCE [LARGE SCALE GENOMIC DNA]</scope>
    <source>
        <strain evidence="24 25">LMG 22958</strain>
    </source>
</reference>
<evidence type="ECO:0000313" key="24">
    <source>
        <dbReference type="EMBL" id="NDW22301.1"/>
    </source>
</evidence>
<dbReference type="EMBL" id="JAAAWP010000007">
    <property type="protein sequence ID" value="NDW22301.1"/>
    <property type="molecule type" value="Genomic_DNA"/>
</dbReference>
<dbReference type="Pfam" id="PF13426">
    <property type="entry name" value="PAS_9"/>
    <property type="match status" value="1"/>
</dbReference>
<dbReference type="GO" id="GO:0000155">
    <property type="term" value="F:phosphorelay sensor kinase activity"/>
    <property type="evidence" value="ECO:0007669"/>
    <property type="project" value="InterPro"/>
</dbReference>
<dbReference type="SMART" id="SM00448">
    <property type="entry name" value="REC"/>
    <property type="match status" value="1"/>
</dbReference>
<dbReference type="InterPro" id="IPR001610">
    <property type="entry name" value="PAC"/>
</dbReference>
<dbReference type="GO" id="GO:0005886">
    <property type="term" value="C:plasma membrane"/>
    <property type="evidence" value="ECO:0007669"/>
    <property type="project" value="UniProtKB-SubCell"/>
</dbReference>
<organism evidence="24 25">
    <name type="scientific">Alteromonas hispanica</name>
    <dbReference type="NCBI Taxonomy" id="315421"/>
    <lineage>
        <taxon>Bacteria</taxon>
        <taxon>Pseudomonadati</taxon>
        <taxon>Pseudomonadota</taxon>
        <taxon>Gammaproteobacteria</taxon>
        <taxon>Alteromonadales</taxon>
        <taxon>Alteromonadaceae</taxon>
        <taxon>Alteromonas/Salinimonas group</taxon>
        <taxon>Alteromonas</taxon>
    </lineage>
</organism>
<feature type="transmembrane region" description="Helical" evidence="16">
    <location>
        <begin position="234"/>
        <end position="257"/>
    </location>
</feature>
<evidence type="ECO:0000256" key="15">
    <source>
        <dbReference type="PROSITE-ProRule" id="PRU00169"/>
    </source>
</evidence>
<evidence type="ECO:0000256" key="4">
    <source>
        <dbReference type="ARBA" id="ARBA00022475"/>
    </source>
</evidence>
<evidence type="ECO:0000256" key="14">
    <source>
        <dbReference type="PROSITE-ProRule" id="PRU00110"/>
    </source>
</evidence>
<dbReference type="CDD" id="cd16922">
    <property type="entry name" value="HATPase_EvgS-ArcB-TorS-like"/>
    <property type="match status" value="1"/>
</dbReference>
<evidence type="ECO:0000256" key="11">
    <source>
        <dbReference type="ARBA" id="ARBA00022989"/>
    </source>
</evidence>
<dbReference type="InterPro" id="IPR036097">
    <property type="entry name" value="HisK_dim/P_sf"/>
</dbReference>
<dbReference type="NCBIfam" id="TIGR00229">
    <property type="entry name" value="sensory_box"/>
    <property type="match status" value="2"/>
</dbReference>
<dbReference type="Gene3D" id="3.30.450.20">
    <property type="entry name" value="PAS domain"/>
    <property type="match status" value="2"/>
</dbReference>
<protein>
    <recommendedName>
        <fullName evidence="3">histidine kinase</fullName>
        <ecNumber evidence="3">2.7.13.3</ecNumber>
    </recommendedName>
</protein>
<comment type="catalytic activity">
    <reaction evidence="1">
        <text>ATP + protein L-histidine = ADP + protein N-phospho-L-histidine.</text>
        <dbReference type="EC" id="2.7.13.3"/>
    </reaction>
</comment>
<dbReference type="Pfam" id="PF03707">
    <property type="entry name" value="MHYT"/>
    <property type="match status" value="3"/>
</dbReference>
<feature type="domain" description="Response regulatory" evidence="19">
    <location>
        <begin position="780"/>
        <end position="899"/>
    </location>
</feature>
<dbReference type="InterPro" id="IPR005330">
    <property type="entry name" value="MHYT_dom"/>
</dbReference>
<dbReference type="PROSITE" id="PS50924">
    <property type="entry name" value="MHYT"/>
    <property type="match status" value="1"/>
</dbReference>
<dbReference type="RefSeq" id="WP_163112117.1">
    <property type="nucleotide sequence ID" value="NZ_JAAAWP010000007.1"/>
</dbReference>
<keyword evidence="9" id="KW-0418">Kinase</keyword>
<dbReference type="InterPro" id="IPR003594">
    <property type="entry name" value="HATPase_dom"/>
</dbReference>
<keyword evidence="8 16" id="KW-0812">Transmembrane</keyword>
<dbReference type="PROSITE" id="PS50894">
    <property type="entry name" value="HPT"/>
    <property type="match status" value="1"/>
</dbReference>
<dbReference type="SMART" id="SM00388">
    <property type="entry name" value="HisKA"/>
    <property type="match status" value="1"/>
</dbReference>
<dbReference type="InterPro" id="IPR011006">
    <property type="entry name" value="CheY-like_superfamily"/>
</dbReference>
<comment type="caution">
    <text evidence="24">The sequence shown here is derived from an EMBL/GenBank/DDBJ whole genome shotgun (WGS) entry which is preliminary data.</text>
</comment>
<accession>A0A6L9MWX6</accession>
<dbReference type="PANTHER" id="PTHR43047:SF72">
    <property type="entry name" value="OSMOSENSING HISTIDINE PROTEIN KINASE SLN1"/>
    <property type="match status" value="1"/>
</dbReference>
<feature type="transmembrane region" description="Helical" evidence="16">
    <location>
        <begin position="93"/>
        <end position="113"/>
    </location>
</feature>
<name>A0A6L9MWX6_9ALTE</name>
<dbReference type="PROSITE" id="PS50109">
    <property type="entry name" value="HIS_KIN"/>
    <property type="match status" value="1"/>
</dbReference>
<feature type="domain" description="PAS" evidence="20">
    <location>
        <begin position="397"/>
        <end position="464"/>
    </location>
</feature>
<dbReference type="PROSITE" id="PS50113">
    <property type="entry name" value="PAC"/>
    <property type="match status" value="1"/>
</dbReference>
<dbReference type="InterPro" id="IPR036890">
    <property type="entry name" value="HATPase_C_sf"/>
</dbReference>
<feature type="domain" description="PAS" evidence="20">
    <location>
        <begin position="269"/>
        <end position="323"/>
    </location>
</feature>
<evidence type="ECO:0000256" key="5">
    <source>
        <dbReference type="ARBA" id="ARBA00022519"/>
    </source>
</evidence>
<dbReference type="Pfam" id="PF08447">
    <property type="entry name" value="PAS_3"/>
    <property type="match status" value="1"/>
</dbReference>
<dbReference type="FunFam" id="3.30.565.10:FF:000010">
    <property type="entry name" value="Sensor histidine kinase RcsC"/>
    <property type="match status" value="1"/>
</dbReference>
<dbReference type="InterPro" id="IPR001789">
    <property type="entry name" value="Sig_transdc_resp-reg_receiver"/>
</dbReference>
<evidence type="ECO:0000256" key="17">
    <source>
        <dbReference type="SAM" id="Coils"/>
    </source>
</evidence>
<evidence type="ECO:0000256" key="10">
    <source>
        <dbReference type="ARBA" id="ARBA00022840"/>
    </source>
</evidence>
<evidence type="ECO:0000259" key="23">
    <source>
        <dbReference type="PROSITE" id="PS50924"/>
    </source>
</evidence>
<feature type="domain" description="PAC" evidence="21">
    <location>
        <begin position="472"/>
        <end position="524"/>
    </location>
</feature>
<comment type="subcellular location">
    <subcellularLocation>
        <location evidence="2">Cell inner membrane</location>
        <topology evidence="2">Multi-pass membrane protein</topology>
    </subcellularLocation>
</comment>
<dbReference type="Gene3D" id="3.30.565.10">
    <property type="entry name" value="Histidine kinase-like ATPase, C-terminal domain"/>
    <property type="match status" value="1"/>
</dbReference>
<dbReference type="InterPro" id="IPR035965">
    <property type="entry name" value="PAS-like_dom_sf"/>
</dbReference>